<reference evidence="2 3" key="1">
    <citation type="journal article" date="2017" name="BMC Genomics">
        <title>Genome sequencing of 39 Akkermansia muciniphila isolates reveals its population structure, genomic and functional diverisity, and global distribution in mammalian gut microbiotas.</title>
        <authorList>
            <person name="Guo X."/>
            <person name="Li S."/>
            <person name="Zhang J."/>
            <person name="Wu F."/>
            <person name="Li X."/>
            <person name="Wu D."/>
            <person name="Zhang M."/>
            <person name="Ou Z."/>
            <person name="Jie Z."/>
            <person name="Yan Q."/>
            <person name="Li P."/>
            <person name="Yi J."/>
            <person name="Peng Y."/>
        </authorList>
    </citation>
    <scope>NUCLEOTIDE SEQUENCE [LARGE SCALE GENOMIC DNA]</scope>
    <source>
        <strain evidence="2 3">GP43</strain>
    </source>
</reference>
<dbReference type="Gene3D" id="2.160.10.10">
    <property type="entry name" value="Hexapeptide repeat proteins"/>
    <property type="match status" value="1"/>
</dbReference>
<gene>
    <name evidence="2" type="ORF">CXU09_09100</name>
</gene>
<dbReference type="Proteomes" id="UP000235914">
    <property type="component" value="Unassembled WGS sequence"/>
</dbReference>
<dbReference type="AlphaFoldDB" id="A0AAP8NK49"/>
<dbReference type="Gene3D" id="3.90.550.10">
    <property type="entry name" value="Spore Coat Polysaccharide Biosynthesis Protein SpsA, Chain A"/>
    <property type="match status" value="1"/>
</dbReference>
<dbReference type="CDD" id="cd06422">
    <property type="entry name" value="NTP_transferase_like_1"/>
    <property type="match status" value="1"/>
</dbReference>
<evidence type="ECO:0000259" key="1">
    <source>
        <dbReference type="Pfam" id="PF00483"/>
    </source>
</evidence>
<dbReference type="InterPro" id="IPR029044">
    <property type="entry name" value="Nucleotide-diphossugar_trans"/>
</dbReference>
<dbReference type="EMBL" id="PJKN01000005">
    <property type="protein sequence ID" value="PNC54687.1"/>
    <property type="molecule type" value="Genomic_DNA"/>
</dbReference>
<evidence type="ECO:0000313" key="3">
    <source>
        <dbReference type="Proteomes" id="UP000235914"/>
    </source>
</evidence>
<dbReference type="RefSeq" id="WP_102735873.1">
    <property type="nucleotide sequence ID" value="NZ_PJKN01000005.1"/>
</dbReference>
<organism evidence="2 3">
    <name type="scientific">Akkermansia muciniphila</name>
    <dbReference type="NCBI Taxonomy" id="239935"/>
    <lineage>
        <taxon>Bacteria</taxon>
        <taxon>Pseudomonadati</taxon>
        <taxon>Verrucomicrobiota</taxon>
        <taxon>Verrucomicrobiia</taxon>
        <taxon>Verrucomicrobiales</taxon>
        <taxon>Akkermansiaceae</taxon>
        <taxon>Akkermansia</taxon>
    </lineage>
</organism>
<dbReference type="Pfam" id="PF00483">
    <property type="entry name" value="NTP_transferase"/>
    <property type="match status" value="1"/>
</dbReference>
<dbReference type="PANTHER" id="PTHR22572">
    <property type="entry name" value="SUGAR-1-PHOSPHATE GUANYL TRANSFERASE"/>
    <property type="match status" value="1"/>
</dbReference>
<sequence>MHITAGLRISRAFILGAGLGTRLRPLTGILPKPLIPFFHEPLILHSMRRCYDCGIREFIINTHHLAAAWDKVFPEHSWNGCPVHFSHEPLLLDSGGGVKKIEPLASPEEPLLVVNGDMAATFDLGRLLEEHLSRRPPVTLALRTSGDKKNVGFDFSSGLVTDMRHALGRDSGSCQFTGAYCMEPEVFGRIPSGEAVSIIPLFLDYIREGRLRGILADDGLWMDMGTPEAYLQAHLDFPSPVPRIHPRARVSPRAFTDSNCVIGPGATVEEGCRLQGCVVWPGVRVPSGTCAERRIFYCSLNGY</sequence>
<dbReference type="InterPro" id="IPR050486">
    <property type="entry name" value="Mannose-1P_guanyltransferase"/>
</dbReference>
<proteinExistence type="predicted"/>
<comment type="caution">
    <text evidence="2">The sequence shown here is derived from an EMBL/GenBank/DDBJ whole genome shotgun (WGS) entry which is preliminary data.</text>
</comment>
<dbReference type="InterPro" id="IPR005835">
    <property type="entry name" value="NTP_transferase_dom"/>
</dbReference>
<evidence type="ECO:0000313" key="2">
    <source>
        <dbReference type="EMBL" id="PNC54687.1"/>
    </source>
</evidence>
<protein>
    <recommendedName>
        <fullName evidence="1">Nucleotidyl transferase domain-containing protein</fullName>
    </recommendedName>
</protein>
<dbReference type="SUPFAM" id="SSF53448">
    <property type="entry name" value="Nucleotide-diphospho-sugar transferases"/>
    <property type="match status" value="1"/>
</dbReference>
<accession>A0AAP8NK49</accession>
<feature type="domain" description="Nucleotidyl transferase" evidence="1">
    <location>
        <begin position="12"/>
        <end position="236"/>
    </location>
</feature>
<name>A0AAP8NK49_9BACT</name>